<keyword evidence="2" id="KW-0238">DNA-binding</keyword>
<dbReference type="Gene3D" id="1.10.10.10">
    <property type="entry name" value="Winged helix-like DNA-binding domain superfamily/Winged helix DNA-binding domain"/>
    <property type="match status" value="1"/>
</dbReference>
<protein>
    <submittedName>
        <fullName evidence="5">Lrp/AsnC family transcriptional regulator</fullName>
    </submittedName>
</protein>
<gene>
    <name evidence="5" type="ORF">N7U62_19130</name>
</gene>
<dbReference type="PANTHER" id="PTHR30154">
    <property type="entry name" value="LEUCINE-RESPONSIVE REGULATORY PROTEIN"/>
    <property type="match status" value="1"/>
</dbReference>
<dbReference type="InterPro" id="IPR036388">
    <property type="entry name" value="WH-like_DNA-bd_sf"/>
</dbReference>
<evidence type="ECO:0000256" key="2">
    <source>
        <dbReference type="ARBA" id="ARBA00023125"/>
    </source>
</evidence>
<dbReference type="InterPro" id="IPR011991">
    <property type="entry name" value="ArsR-like_HTH"/>
</dbReference>
<dbReference type="SMART" id="SM00344">
    <property type="entry name" value="HTH_ASNC"/>
    <property type="match status" value="1"/>
</dbReference>
<dbReference type="InterPro" id="IPR000485">
    <property type="entry name" value="AsnC-type_HTH_dom"/>
</dbReference>
<evidence type="ECO:0000256" key="1">
    <source>
        <dbReference type="ARBA" id="ARBA00023015"/>
    </source>
</evidence>
<evidence type="ECO:0000313" key="6">
    <source>
        <dbReference type="Proteomes" id="UP001300692"/>
    </source>
</evidence>
<feature type="domain" description="HTH asnC-type" evidence="4">
    <location>
        <begin position="7"/>
        <end position="68"/>
    </location>
</feature>
<dbReference type="SUPFAM" id="SSF54909">
    <property type="entry name" value="Dimeric alpha+beta barrel"/>
    <property type="match status" value="1"/>
</dbReference>
<sequence>MKGNIKIDKTDRKILKILQNNGKITNAKLSEEVGLSPAPTLERVKKLEQGGIIKSYHAELNAEMLGLGVNTFVQVSLKGHNKQNIDSFLSKIAQIDEVVECHHITGSGDFILKVIAKDIASYQLLMLEKVSDIEVVDSLQSMVILSTFKNNKEIPIPESNA</sequence>
<evidence type="ECO:0000256" key="3">
    <source>
        <dbReference type="ARBA" id="ARBA00023163"/>
    </source>
</evidence>
<dbReference type="InterPro" id="IPR011008">
    <property type="entry name" value="Dimeric_a/b-barrel"/>
</dbReference>
<dbReference type="PRINTS" id="PR00033">
    <property type="entry name" value="HTHASNC"/>
</dbReference>
<dbReference type="RefSeq" id="WP_264139692.1">
    <property type="nucleotide sequence ID" value="NZ_JAOYOD010000001.1"/>
</dbReference>
<dbReference type="InterPro" id="IPR036390">
    <property type="entry name" value="WH_DNA-bd_sf"/>
</dbReference>
<dbReference type="InterPro" id="IPR019887">
    <property type="entry name" value="Tscrpt_reg_AsnC/Lrp_C"/>
</dbReference>
<dbReference type="Pfam" id="PF13412">
    <property type="entry name" value="HTH_24"/>
    <property type="match status" value="1"/>
</dbReference>
<dbReference type="Gene3D" id="3.30.70.920">
    <property type="match status" value="1"/>
</dbReference>
<keyword evidence="1" id="KW-0805">Transcription regulation</keyword>
<comment type="caution">
    <text evidence="5">The sequence shown here is derived from an EMBL/GenBank/DDBJ whole genome shotgun (WGS) entry which is preliminary data.</text>
</comment>
<dbReference type="Proteomes" id="UP001300692">
    <property type="component" value="Unassembled WGS sequence"/>
</dbReference>
<proteinExistence type="predicted"/>
<dbReference type="InterPro" id="IPR019888">
    <property type="entry name" value="Tscrpt_reg_AsnC-like"/>
</dbReference>
<accession>A0ABT3CZ82</accession>
<reference evidence="5 6" key="1">
    <citation type="submission" date="2022-10" db="EMBL/GenBank/DDBJ databases">
        <title>Comparative genomics and taxonomic characterization of three novel marine species of genus Reichenbachiella exhibiting antioxidant and polysaccharide degradation activities.</title>
        <authorList>
            <person name="Muhammad N."/>
            <person name="Lee Y.-J."/>
            <person name="Ko J."/>
            <person name="Kim S.-G."/>
        </authorList>
    </citation>
    <scope>NUCLEOTIDE SEQUENCE [LARGE SCALE GENOMIC DNA]</scope>
    <source>
        <strain evidence="5 6">ABR2-5</strain>
    </source>
</reference>
<keyword evidence="3" id="KW-0804">Transcription</keyword>
<dbReference type="PANTHER" id="PTHR30154:SF34">
    <property type="entry name" value="TRANSCRIPTIONAL REGULATOR AZLB"/>
    <property type="match status" value="1"/>
</dbReference>
<dbReference type="EMBL" id="JAOYOD010000001">
    <property type="protein sequence ID" value="MCV9388800.1"/>
    <property type="molecule type" value="Genomic_DNA"/>
</dbReference>
<dbReference type="Pfam" id="PF01037">
    <property type="entry name" value="AsnC_trans_reg"/>
    <property type="match status" value="1"/>
</dbReference>
<name>A0ABT3CZ82_9BACT</name>
<dbReference type="CDD" id="cd00090">
    <property type="entry name" value="HTH_ARSR"/>
    <property type="match status" value="1"/>
</dbReference>
<evidence type="ECO:0000313" key="5">
    <source>
        <dbReference type="EMBL" id="MCV9388800.1"/>
    </source>
</evidence>
<evidence type="ECO:0000259" key="4">
    <source>
        <dbReference type="PROSITE" id="PS50956"/>
    </source>
</evidence>
<dbReference type="SUPFAM" id="SSF46785">
    <property type="entry name" value="Winged helix' DNA-binding domain"/>
    <property type="match status" value="1"/>
</dbReference>
<dbReference type="PROSITE" id="PS50956">
    <property type="entry name" value="HTH_ASNC_2"/>
    <property type="match status" value="1"/>
</dbReference>
<keyword evidence="6" id="KW-1185">Reference proteome</keyword>
<organism evidence="5 6">
    <name type="scientific">Reichenbachiella ulvae</name>
    <dbReference type="NCBI Taxonomy" id="2980104"/>
    <lineage>
        <taxon>Bacteria</taxon>
        <taxon>Pseudomonadati</taxon>
        <taxon>Bacteroidota</taxon>
        <taxon>Cytophagia</taxon>
        <taxon>Cytophagales</taxon>
        <taxon>Reichenbachiellaceae</taxon>
        <taxon>Reichenbachiella</taxon>
    </lineage>
</organism>